<name>A0A0E3DEZ6_9CAEN</name>
<organism evidence="13">
    <name type="scientific">Koreoleptoxis nodifila</name>
    <dbReference type="NCBI Taxonomy" id="874459"/>
    <lineage>
        <taxon>Eukaryota</taxon>
        <taxon>Metazoa</taxon>
        <taxon>Spiralia</taxon>
        <taxon>Lophotrochozoa</taxon>
        <taxon>Mollusca</taxon>
        <taxon>Gastropoda</taxon>
        <taxon>Caenogastropoda</taxon>
        <taxon>Sorbeoconcha</taxon>
        <taxon>Cerithioidea</taxon>
        <taxon>Pleuroceridae</taxon>
        <taxon>Koreoleptoxis</taxon>
    </lineage>
</organism>
<reference evidence="14" key="2">
    <citation type="journal article" date="2021" name="Mitochondrial DNA Part B Resour">
        <title>The mitochondrial genome of an Endangered freshwater snail Koreoleptoxis nodifila (Caenogastropoda: Semisulcospiridae) from South Korea.</title>
        <authorList>
            <person name="Choi E.H."/>
            <person name="Choi N.R."/>
            <person name="Hwang U.W."/>
        </authorList>
    </citation>
    <scope>NUCLEOTIDE SEQUENCE</scope>
</reference>
<comment type="subcellular location">
    <subcellularLocation>
        <location evidence="1 11">Mitochondrion membrane</location>
        <topology evidence="1 11">Single-pass membrane protein</topology>
    </subcellularLocation>
</comment>
<evidence type="ECO:0000313" key="14">
    <source>
        <dbReference type="EMBL" id="QIC19432.1"/>
    </source>
</evidence>
<accession>A0A0E3DEZ6</accession>
<evidence type="ECO:0000256" key="10">
    <source>
        <dbReference type="ARBA" id="ARBA00023136"/>
    </source>
</evidence>
<dbReference type="GO" id="GO:0015078">
    <property type="term" value="F:proton transmembrane transporter activity"/>
    <property type="evidence" value="ECO:0007669"/>
    <property type="project" value="InterPro"/>
</dbReference>
<keyword evidence="9 11" id="KW-0496">Mitochondrion</keyword>
<dbReference type="CTD" id="4509"/>
<evidence type="ECO:0000256" key="5">
    <source>
        <dbReference type="ARBA" id="ARBA00022692"/>
    </source>
</evidence>
<evidence type="ECO:0000256" key="9">
    <source>
        <dbReference type="ARBA" id="ARBA00023128"/>
    </source>
</evidence>
<evidence type="ECO:0000313" key="13">
    <source>
        <dbReference type="EMBL" id="AID57409.1"/>
    </source>
</evidence>
<evidence type="ECO:0000256" key="11">
    <source>
        <dbReference type="RuleBase" id="RU003661"/>
    </source>
</evidence>
<dbReference type="GO" id="GO:0045259">
    <property type="term" value="C:proton-transporting ATP synthase complex"/>
    <property type="evidence" value="ECO:0007669"/>
    <property type="project" value="UniProtKB-KW"/>
</dbReference>
<dbReference type="InterPro" id="IPR001421">
    <property type="entry name" value="ATP8_metazoa"/>
</dbReference>
<keyword evidence="3 11" id="KW-0813">Transport</keyword>
<dbReference type="GO" id="GO:0031966">
    <property type="term" value="C:mitochondrial membrane"/>
    <property type="evidence" value="ECO:0007669"/>
    <property type="project" value="UniProtKB-SubCell"/>
</dbReference>
<dbReference type="Pfam" id="PF00895">
    <property type="entry name" value="ATP-synt_8"/>
    <property type="match status" value="1"/>
</dbReference>
<evidence type="ECO:0000256" key="1">
    <source>
        <dbReference type="ARBA" id="ARBA00004304"/>
    </source>
</evidence>
<evidence type="ECO:0000256" key="7">
    <source>
        <dbReference type="ARBA" id="ARBA00022989"/>
    </source>
</evidence>
<comment type="similarity">
    <text evidence="2 11">Belongs to the ATPase protein 8 family.</text>
</comment>
<dbReference type="EMBL" id="KJ696780">
    <property type="protein sequence ID" value="AID57409.1"/>
    <property type="molecule type" value="Genomic_DNA"/>
</dbReference>
<gene>
    <name evidence="13" type="primary">atp8</name>
</gene>
<dbReference type="GeneID" id="44794939"/>
<sequence>MPQLSPLNWIFLFLLFWFIIFLTFALIWWQKSLYYKASKSSSNPKLIENKWGW</sequence>
<keyword evidence="6 11" id="KW-0375">Hydrogen ion transport</keyword>
<geneLocation type="mitochondrion" evidence="13"/>
<keyword evidence="5 11" id="KW-0812">Transmembrane</keyword>
<evidence type="ECO:0000256" key="8">
    <source>
        <dbReference type="ARBA" id="ARBA00023065"/>
    </source>
</evidence>
<evidence type="ECO:0000256" key="4">
    <source>
        <dbReference type="ARBA" id="ARBA00022547"/>
    </source>
</evidence>
<protein>
    <recommendedName>
        <fullName evidence="11">ATP synthase complex subunit 8</fullName>
    </recommendedName>
</protein>
<evidence type="ECO:0000256" key="3">
    <source>
        <dbReference type="ARBA" id="ARBA00022448"/>
    </source>
</evidence>
<keyword evidence="10 12" id="KW-0472">Membrane</keyword>
<dbReference type="GO" id="GO:0015986">
    <property type="term" value="P:proton motive force-driven ATP synthesis"/>
    <property type="evidence" value="ECO:0007669"/>
    <property type="project" value="InterPro"/>
</dbReference>
<evidence type="ECO:0000256" key="6">
    <source>
        <dbReference type="ARBA" id="ARBA00022781"/>
    </source>
</evidence>
<evidence type="ECO:0000256" key="2">
    <source>
        <dbReference type="ARBA" id="ARBA00008892"/>
    </source>
</evidence>
<keyword evidence="4 11" id="KW-0138">CF(0)</keyword>
<dbReference type="RefSeq" id="YP_009738993.1">
    <property type="nucleotide sequence ID" value="NC_046494.1"/>
</dbReference>
<reference evidence="13" key="1">
    <citation type="submission" date="2014-04" db="EMBL/GenBank/DDBJ databases">
        <title>Mitochondrial Genome sequence of Koreanomelania nodifila.</title>
        <authorList>
            <person name="An H.S."/>
            <person name="Kim D.H."/>
            <person name="Hwang H.K."/>
            <person name="Myeong J.I."/>
            <person name="An C.M."/>
        </authorList>
    </citation>
    <scope>NUCLEOTIDE SEQUENCE</scope>
</reference>
<keyword evidence="8 11" id="KW-0406">Ion transport</keyword>
<dbReference type="AlphaFoldDB" id="A0A0E3DEZ6"/>
<keyword evidence="7 12" id="KW-1133">Transmembrane helix</keyword>
<dbReference type="EMBL" id="MK256614">
    <property type="protein sequence ID" value="QIC19432.1"/>
    <property type="molecule type" value="Genomic_DNA"/>
</dbReference>
<feature type="transmembrane region" description="Helical" evidence="12">
    <location>
        <begin position="6"/>
        <end position="29"/>
    </location>
</feature>
<proteinExistence type="inferred from homology"/>
<evidence type="ECO:0000256" key="12">
    <source>
        <dbReference type="SAM" id="Phobius"/>
    </source>
</evidence>